<evidence type="ECO:0000313" key="1">
    <source>
        <dbReference type="EMBL" id="HEB48470.1"/>
    </source>
</evidence>
<gene>
    <name evidence="1" type="ORF">ENP77_01565</name>
</gene>
<accession>A0A7C1PD34</accession>
<sequence>MSAREPIDEWIERHEKEPDVVAKEKAERFIKAVELKVSNRVPVAGVAGDFLCSYTGITCGTLPTSLRRPRLQYSSSYMTFQAIGVSCLLPTC</sequence>
<dbReference type="AlphaFoldDB" id="A0A7C1PD34"/>
<name>A0A7C1PD34_THEPE</name>
<comment type="caution">
    <text evidence="1">The sequence shown here is derived from an EMBL/GenBank/DDBJ whole genome shotgun (WGS) entry which is preliminary data.</text>
</comment>
<organism evidence="1">
    <name type="scientific">Thermofilum pendens</name>
    <dbReference type="NCBI Taxonomy" id="2269"/>
    <lineage>
        <taxon>Archaea</taxon>
        <taxon>Thermoproteota</taxon>
        <taxon>Thermoprotei</taxon>
        <taxon>Thermofilales</taxon>
        <taxon>Thermofilaceae</taxon>
        <taxon>Thermofilum</taxon>
    </lineage>
</organism>
<proteinExistence type="predicted"/>
<protein>
    <submittedName>
        <fullName evidence="1">Uncharacterized protein</fullName>
    </submittedName>
</protein>
<dbReference type="EMBL" id="DSKP01000053">
    <property type="protein sequence ID" value="HEB48470.1"/>
    <property type="molecule type" value="Genomic_DNA"/>
</dbReference>
<reference evidence="1" key="1">
    <citation type="journal article" date="2020" name="mSystems">
        <title>Genome- and Community-Level Interaction Insights into Carbon Utilization and Element Cycling Functions of Hydrothermarchaeota in Hydrothermal Sediment.</title>
        <authorList>
            <person name="Zhou Z."/>
            <person name="Liu Y."/>
            <person name="Xu W."/>
            <person name="Pan J."/>
            <person name="Luo Z.H."/>
            <person name="Li M."/>
        </authorList>
    </citation>
    <scope>NUCLEOTIDE SEQUENCE [LARGE SCALE GENOMIC DNA]</scope>
    <source>
        <strain evidence="1">SpSt-25</strain>
    </source>
</reference>